<accession>A0A645IFX1</accession>
<evidence type="ECO:0000256" key="1">
    <source>
        <dbReference type="SAM" id="MobiDB-lite"/>
    </source>
</evidence>
<dbReference type="EMBL" id="VSSQ01106786">
    <property type="protein sequence ID" value="MPN46263.1"/>
    <property type="molecule type" value="Genomic_DNA"/>
</dbReference>
<dbReference type="AlphaFoldDB" id="A0A645IFX1"/>
<proteinExistence type="predicted"/>
<organism evidence="2">
    <name type="scientific">bioreactor metagenome</name>
    <dbReference type="NCBI Taxonomy" id="1076179"/>
    <lineage>
        <taxon>unclassified sequences</taxon>
        <taxon>metagenomes</taxon>
        <taxon>ecological metagenomes</taxon>
    </lineage>
</organism>
<comment type="caution">
    <text evidence="2">The sequence shown here is derived from an EMBL/GenBank/DDBJ whole genome shotgun (WGS) entry which is preliminary data.</text>
</comment>
<sequence>MSMGLELEPLLVLRGIDHYGLAIFDHVHGLCPQCIAYSGTHMPHENARTDLEKPAGQRPSQPLRACGEN</sequence>
<gene>
    <name evidence="2" type="ORF">SDC9_193848</name>
</gene>
<name>A0A645IFX1_9ZZZZ</name>
<reference evidence="2" key="1">
    <citation type="submission" date="2019-08" db="EMBL/GenBank/DDBJ databases">
        <authorList>
            <person name="Kucharzyk K."/>
            <person name="Murdoch R.W."/>
            <person name="Higgins S."/>
            <person name="Loffler F."/>
        </authorList>
    </citation>
    <scope>NUCLEOTIDE SEQUENCE</scope>
</reference>
<evidence type="ECO:0000313" key="2">
    <source>
        <dbReference type="EMBL" id="MPN46263.1"/>
    </source>
</evidence>
<feature type="compositionally biased region" description="Basic and acidic residues" evidence="1">
    <location>
        <begin position="45"/>
        <end position="55"/>
    </location>
</feature>
<feature type="region of interest" description="Disordered" evidence="1">
    <location>
        <begin position="45"/>
        <end position="69"/>
    </location>
</feature>
<protein>
    <submittedName>
        <fullName evidence="2">Uncharacterized protein</fullName>
    </submittedName>
</protein>